<evidence type="ECO:0000256" key="1">
    <source>
        <dbReference type="SAM" id="SignalP"/>
    </source>
</evidence>
<protein>
    <recommendedName>
        <fullName evidence="4">F-box domain-containing protein</fullName>
    </recommendedName>
</protein>
<dbReference type="OrthoDB" id="2664719at2759"/>
<dbReference type="STRING" id="180088.A0A1J8Q9G2"/>
<dbReference type="Gene3D" id="3.80.10.10">
    <property type="entry name" value="Ribonuclease Inhibitor"/>
    <property type="match status" value="1"/>
</dbReference>
<name>A0A1J8Q9G2_9AGAM</name>
<dbReference type="EMBL" id="LVVM01001559">
    <property type="protein sequence ID" value="OJA18302.1"/>
    <property type="molecule type" value="Genomic_DNA"/>
</dbReference>
<evidence type="ECO:0008006" key="4">
    <source>
        <dbReference type="Google" id="ProtNLM"/>
    </source>
</evidence>
<reference evidence="2 3" key="1">
    <citation type="submission" date="2016-03" db="EMBL/GenBank/DDBJ databases">
        <title>Comparative genomics of the ectomycorrhizal sister species Rhizopogon vinicolor and Rhizopogon vesiculosus (Basidiomycota: Boletales) reveals a divergence of the mating type B locus.</title>
        <authorList>
            <person name="Mujic A.B."/>
            <person name="Kuo A."/>
            <person name="Tritt A."/>
            <person name="Lipzen A."/>
            <person name="Chen C."/>
            <person name="Johnson J."/>
            <person name="Sharma A."/>
            <person name="Barry K."/>
            <person name="Grigoriev I.V."/>
            <person name="Spatafora J.W."/>
        </authorList>
    </citation>
    <scope>NUCLEOTIDE SEQUENCE [LARGE SCALE GENOMIC DNA]</scope>
    <source>
        <strain evidence="2 3">AM-OR11-056</strain>
    </source>
</reference>
<dbReference type="InterPro" id="IPR032675">
    <property type="entry name" value="LRR_dom_sf"/>
</dbReference>
<dbReference type="AlphaFoldDB" id="A0A1J8Q9G2"/>
<keyword evidence="1" id="KW-0732">Signal</keyword>
<gene>
    <name evidence="2" type="ORF">AZE42_07735</name>
</gene>
<feature type="chain" id="PRO_5013108865" description="F-box domain-containing protein" evidence="1">
    <location>
        <begin position="28"/>
        <end position="613"/>
    </location>
</feature>
<organism evidence="2 3">
    <name type="scientific">Rhizopogon vesiculosus</name>
    <dbReference type="NCBI Taxonomy" id="180088"/>
    <lineage>
        <taxon>Eukaryota</taxon>
        <taxon>Fungi</taxon>
        <taxon>Dikarya</taxon>
        <taxon>Basidiomycota</taxon>
        <taxon>Agaricomycotina</taxon>
        <taxon>Agaricomycetes</taxon>
        <taxon>Agaricomycetidae</taxon>
        <taxon>Boletales</taxon>
        <taxon>Suillineae</taxon>
        <taxon>Rhizopogonaceae</taxon>
        <taxon>Rhizopogon</taxon>
    </lineage>
</organism>
<comment type="caution">
    <text evidence="2">The sequence shown here is derived from an EMBL/GenBank/DDBJ whole genome shotgun (WGS) entry which is preliminary data.</text>
</comment>
<dbReference type="Proteomes" id="UP000183567">
    <property type="component" value="Unassembled WGS sequence"/>
</dbReference>
<evidence type="ECO:0000313" key="2">
    <source>
        <dbReference type="EMBL" id="OJA18302.1"/>
    </source>
</evidence>
<sequence>MDLPCRRMHRLFLIQELIALICEHVLNDNTNVGARGKTLASLARTSKVFHDVAINALWSNLNGLAPLLNMLASDLTYIPQAAIPGWMHPRTLALPRPLKKAEWDKLRSRARRVKHLRVTDPSQPVHVSVIRTLSNPPTTSPLFPNLRSIFWNDDRPETFSFIRMLSGPRVTSVSINIEIHPIGNSIDNRWDTTELSILTSLPYICPNVTQVSLPTNTFVNGVPFISEVLCAWSKLKDINCGALDATAFMHLAEQRTLRKLSFALPNNRAWLDSLPPRAFSSVRDFQIQAASLSSLIAFIDRIGGSPASMRMQLSSNPPPGTVSSIFTALGRFRLQDVSLRLDNRSHPPGPVVVTPNAPTPFPFPYLVHPNLIHPSHPLAPYYHPQMFNIPPQSIANGTHIVPQPTATHLPSSSTFHTLTSRDLAPLTFFDSLGRIDINVDHAISLNDDDLKSLVTSWPHLHYFSLNNVSGWRIKSGVTHIGLLAMLELCPDLQTLHIVLNTDAFREVPSDRPGEGVENRSLQTLGLIDSTVDSSKTVVVAAFLSDIFPNLTDIAAWDSATMSQRPNAVVYSERWKHVCEIVQGIKKVRQQERRWQQLDEGHRLGHSEGLYLQN</sequence>
<proteinExistence type="predicted"/>
<accession>A0A1J8Q9G2</accession>
<feature type="signal peptide" evidence="1">
    <location>
        <begin position="1"/>
        <end position="27"/>
    </location>
</feature>
<keyword evidence="3" id="KW-1185">Reference proteome</keyword>
<evidence type="ECO:0000313" key="3">
    <source>
        <dbReference type="Proteomes" id="UP000183567"/>
    </source>
</evidence>